<name>A0A7Y9ISY0_9BURK</name>
<dbReference type="Proteomes" id="UP000542125">
    <property type="component" value="Unassembled WGS sequence"/>
</dbReference>
<gene>
    <name evidence="2" type="ORF">FHW18_001687</name>
</gene>
<feature type="compositionally biased region" description="Basic and acidic residues" evidence="1">
    <location>
        <begin position="13"/>
        <end position="26"/>
    </location>
</feature>
<organism evidence="2 3">
    <name type="scientific">Pigmentiphaga litoralis</name>
    <dbReference type="NCBI Taxonomy" id="516702"/>
    <lineage>
        <taxon>Bacteria</taxon>
        <taxon>Pseudomonadati</taxon>
        <taxon>Pseudomonadota</taxon>
        <taxon>Betaproteobacteria</taxon>
        <taxon>Burkholderiales</taxon>
        <taxon>Alcaligenaceae</taxon>
        <taxon>Pigmentiphaga</taxon>
    </lineage>
</organism>
<dbReference type="RefSeq" id="WP_179585291.1">
    <property type="nucleotide sequence ID" value="NZ_JACBYR010000001.1"/>
</dbReference>
<feature type="region of interest" description="Disordered" evidence="1">
    <location>
        <begin position="1"/>
        <end position="30"/>
    </location>
</feature>
<accession>A0A7Y9ISY0</accession>
<sequence length="69" mass="8187">MSKHLSAPSRKNASRDDGAYREEAERRRMKPRKFLQNAYESMESDINVLVQTAMRGFYHAQRRRDRAQS</sequence>
<dbReference type="AlphaFoldDB" id="A0A7Y9ISY0"/>
<proteinExistence type="predicted"/>
<keyword evidence="3" id="KW-1185">Reference proteome</keyword>
<reference evidence="2 3" key="1">
    <citation type="submission" date="2020-07" db="EMBL/GenBank/DDBJ databases">
        <title>Genomic Encyclopedia of Type Strains, Phase IV (KMG-V): Genome sequencing to study the core and pangenomes of soil and plant-associated prokaryotes.</title>
        <authorList>
            <person name="Whitman W."/>
        </authorList>
    </citation>
    <scope>NUCLEOTIDE SEQUENCE [LARGE SCALE GENOMIC DNA]</scope>
    <source>
        <strain evidence="2 3">SAS40</strain>
    </source>
</reference>
<evidence type="ECO:0000256" key="1">
    <source>
        <dbReference type="SAM" id="MobiDB-lite"/>
    </source>
</evidence>
<evidence type="ECO:0000313" key="2">
    <source>
        <dbReference type="EMBL" id="NYE82416.1"/>
    </source>
</evidence>
<protein>
    <submittedName>
        <fullName evidence="2">Uncharacterized protein</fullName>
    </submittedName>
</protein>
<comment type="caution">
    <text evidence="2">The sequence shown here is derived from an EMBL/GenBank/DDBJ whole genome shotgun (WGS) entry which is preliminary data.</text>
</comment>
<evidence type="ECO:0000313" key="3">
    <source>
        <dbReference type="Proteomes" id="UP000542125"/>
    </source>
</evidence>
<dbReference type="EMBL" id="JACBYR010000001">
    <property type="protein sequence ID" value="NYE82416.1"/>
    <property type="molecule type" value="Genomic_DNA"/>
</dbReference>